<sequence length="68" mass="7510">MAIATLALKLAELEKLTVQKPVRAPLPPLPPLTLLPPQALLSLIKGEQPCPFFFIQESGKILRSFDFL</sequence>
<evidence type="ECO:0000313" key="1">
    <source>
        <dbReference type="EMBL" id="CAG8605738.1"/>
    </source>
</evidence>
<keyword evidence="2" id="KW-1185">Reference proteome</keyword>
<gene>
    <name evidence="1" type="ORF">FCALED_LOCUS8811</name>
</gene>
<dbReference type="EMBL" id="CAJVPQ010002703">
    <property type="protein sequence ID" value="CAG8605738.1"/>
    <property type="molecule type" value="Genomic_DNA"/>
</dbReference>
<organism evidence="1 2">
    <name type="scientific">Funneliformis caledonium</name>
    <dbReference type="NCBI Taxonomy" id="1117310"/>
    <lineage>
        <taxon>Eukaryota</taxon>
        <taxon>Fungi</taxon>
        <taxon>Fungi incertae sedis</taxon>
        <taxon>Mucoromycota</taxon>
        <taxon>Glomeromycotina</taxon>
        <taxon>Glomeromycetes</taxon>
        <taxon>Glomerales</taxon>
        <taxon>Glomeraceae</taxon>
        <taxon>Funneliformis</taxon>
    </lineage>
</organism>
<comment type="caution">
    <text evidence="1">The sequence shown here is derived from an EMBL/GenBank/DDBJ whole genome shotgun (WGS) entry which is preliminary data.</text>
</comment>
<dbReference type="Proteomes" id="UP000789570">
    <property type="component" value="Unassembled WGS sequence"/>
</dbReference>
<reference evidence="1" key="1">
    <citation type="submission" date="2021-06" db="EMBL/GenBank/DDBJ databases">
        <authorList>
            <person name="Kallberg Y."/>
            <person name="Tangrot J."/>
            <person name="Rosling A."/>
        </authorList>
    </citation>
    <scope>NUCLEOTIDE SEQUENCE</scope>
    <source>
        <strain evidence="1">UK204</strain>
    </source>
</reference>
<accession>A0A9N9GF30</accession>
<proteinExistence type="predicted"/>
<protein>
    <submittedName>
        <fullName evidence="1">9682_t:CDS:1</fullName>
    </submittedName>
</protein>
<dbReference type="AlphaFoldDB" id="A0A9N9GF30"/>
<evidence type="ECO:0000313" key="2">
    <source>
        <dbReference type="Proteomes" id="UP000789570"/>
    </source>
</evidence>
<name>A0A9N9GF30_9GLOM</name>